<sequence>MKTVVLILILGAVGHFGIAFADDAPIDGGRSADGRLEVRFARTPNYDPYKDGSEYNFQLQSNEPRRVLLTINGCGFRNYNISKGLCNVIWSKSGRFVAICERDSRHTTQIYIVGVRDSEAWQLEFPDYVQNALGRVDATAVDFACITKLDHWDNDKLYIELNFTANGRKNYTCMVTLQCVLEDHSSPRIGPMTVAQPTELER</sequence>
<protein>
    <submittedName>
        <fullName evidence="2">Uncharacterized protein</fullName>
    </submittedName>
</protein>
<feature type="signal peptide" evidence="1">
    <location>
        <begin position="1"/>
        <end position="21"/>
    </location>
</feature>
<keyword evidence="1" id="KW-0732">Signal</keyword>
<evidence type="ECO:0000313" key="2">
    <source>
        <dbReference type="EMBL" id="MBK1884639.1"/>
    </source>
</evidence>
<reference evidence="2" key="1">
    <citation type="submission" date="2021-01" db="EMBL/GenBank/DDBJ databases">
        <title>Modified the classification status of verrucomicrobia.</title>
        <authorList>
            <person name="Feng X."/>
        </authorList>
    </citation>
    <scope>NUCLEOTIDE SEQUENCE</scope>
    <source>
        <strain evidence="2">KCTC 22041</strain>
    </source>
</reference>
<dbReference type="Proteomes" id="UP000603141">
    <property type="component" value="Unassembled WGS sequence"/>
</dbReference>
<accession>A0A934SB40</accession>
<gene>
    <name evidence="2" type="ORF">JIN85_19640</name>
</gene>
<comment type="caution">
    <text evidence="2">The sequence shown here is derived from an EMBL/GenBank/DDBJ whole genome shotgun (WGS) entry which is preliminary data.</text>
</comment>
<dbReference type="EMBL" id="JAENIJ010000068">
    <property type="protein sequence ID" value="MBK1884639.1"/>
    <property type="molecule type" value="Genomic_DNA"/>
</dbReference>
<dbReference type="AlphaFoldDB" id="A0A934SB40"/>
<feature type="chain" id="PRO_5037520183" evidence="1">
    <location>
        <begin position="22"/>
        <end position="202"/>
    </location>
</feature>
<dbReference type="RefSeq" id="WP_200274023.1">
    <property type="nucleotide sequence ID" value="NZ_JAENIJ010000068.1"/>
</dbReference>
<name>A0A934SB40_9BACT</name>
<proteinExistence type="predicted"/>
<evidence type="ECO:0000313" key="3">
    <source>
        <dbReference type="Proteomes" id="UP000603141"/>
    </source>
</evidence>
<evidence type="ECO:0000256" key="1">
    <source>
        <dbReference type="SAM" id="SignalP"/>
    </source>
</evidence>
<organism evidence="2 3">
    <name type="scientific">Luteolibacter pohnpeiensis</name>
    <dbReference type="NCBI Taxonomy" id="454153"/>
    <lineage>
        <taxon>Bacteria</taxon>
        <taxon>Pseudomonadati</taxon>
        <taxon>Verrucomicrobiota</taxon>
        <taxon>Verrucomicrobiia</taxon>
        <taxon>Verrucomicrobiales</taxon>
        <taxon>Verrucomicrobiaceae</taxon>
        <taxon>Luteolibacter</taxon>
    </lineage>
</organism>
<keyword evidence="3" id="KW-1185">Reference proteome</keyword>